<feature type="transmembrane region" description="Helical" evidence="1">
    <location>
        <begin position="229"/>
        <end position="251"/>
    </location>
</feature>
<protein>
    <submittedName>
        <fullName evidence="2">Uncharacterized protein</fullName>
    </submittedName>
</protein>
<accession>A0AAE7DH75</accession>
<dbReference type="EMBL" id="MT188663">
    <property type="protein sequence ID" value="QJD55396.1"/>
    <property type="molecule type" value="Genomic_DNA"/>
</dbReference>
<dbReference type="Proteomes" id="UP000828504">
    <property type="component" value="Segment"/>
</dbReference>
<keyword evidence="1" id="KW-0812">Transmembrane</keyword>
<evidence type="ECO:0000313" key="2">
    <source>
        <dbReference type="EMBL" id="QJD55396.1"/>
    </source>
</evidence>
<proteinExistence type="predicted"/>
<evidence type="ECO:0000256" key="1">
    <source>
        <dbReference type="SAM" id="Phobius"/>
    </source>
</evidence>
<name>A0AAE7DH75_9VIRU</name>
<keyword evidence="1" id="KW-0472">Membrane</keyword>
<reference evidence="2 3" key="1">
    <citation type="submission" date="2020-03" db="EMBL/GenBank/DDBJ databases">
        <title>Dynamic changes in Inoviridae prophage during population succession and invasion of Pacific-native Vibrio parahaemolyticus into United States North Atlantic coastal areas.</title>
        <authorList>
            <person name="Means J."/>
            <person name="Marcinqiwica A."/>
            <person name="Foxall R."/>
            <person name="Xu F."/>
            <person name="Cooper V."/>
            <person name="Jones S."/>
            <person name="Whistler C."/>
        </authorList>
    </citation>
    <scope>NUCLEOTIDE SEQUENCE [LARGE SCALE GENOMIC DNA]</scope>
</reference>
<keyword evidence="1" id="KW-1133">Transmembrane helix</keyword>
<evidence type="ECO:0000313" key="3">
    <source>
        <dbReference type="Proteomes" id="UP000828504"/>
    </source>
</evidence>
<keyword evidence="3" id="KW-1185">Reference proteome</keyword>
<gene>
    <name evidence="2" type="ORF">vBVipa36_00013</name>
</gene>
<feature type="transmembrane region" description="Helical" evidence="1">
    <location>
        <begin position="190"/>
        <end position="209"/>
    </location>
</feature>
<organism evidence="2 3">
    <name type="scientific">Vibrio phage vB_Vipa36</name>
    <dbReference type="NCBI Taxonomy" id="2729568"/>
    <lineage>
        <taxon>Viruses</taxon>
        <taxon>Monodnaviria</taxon>
        <taxon>Loebvirae</taxon>
        <taxon>Hofneiviricota</taxon>
        <taxon>Faserviricetes</taxon>
        <taxon>Tubulavirales</taxon>
        <taxon>Inoviridae</taxon>
        <taxon>Versovirus</taxon>
        <taxon>Versovirus Vipa36</taxon>
    </lineage>
</organism>
<sequence>MNKLKKCILSVIWLSMTFYSFGANSQPLSERKIELDAIKMTYSDLSNVLSNIELLIESANQSVPKKEYNEESVEISISSGQDTIRLTGWQSFKEEQYLPPKGYSVRFRYSYSNAPISYVTLTLADGIREIQVSGSDRSQVNAISLALRDSLDKHSTKFGGIGFRAICALVFIVSVMLLISLFFHKLKYIVIIQAVTAIGANIIIYALPWDKWIAGFTIYLDSASFIDRNINMMSFVGILISIAVPLIGFGVKAANKVQQSKEK</sequence>
<feature type="transmembrane region" description="Helical" evidence="1">
    <location>
        <begin position="161"/>
        <end position="183"/>
    </location>
</feature>